<comment type="domain">
    <text evidence="7">Contains large globular domains required for ATP hydrolysis at each terminus and a third globular domain forming a flexible hinge near the middle of the molecule. These domains are separated by coiled-coil structures.</text>
</comment>
<dbReference type="STRING" id="395963.Bind_0745"/>
<reference evidence="10" key="1">
    <citation type="submission" date="2008-03" db="EMBL/GenBank/DDBJ databases">
        <title>Complete sequence of chromosome of Beijerinckia indica subsp. indica ATCC 9039.</title>
        <authorList>
            <consortium name="US DOE Joint Genome Institute"/>
            <person name="Copeland A."/>
            <person name="Lucas S."/>
            <person name="Lapidus A."/>
            <person name="Glavina del Rio T."/>
            <person name="Dalin E."/>
            <person name="Tice H."/>
            <person name="Bruce D."/>
            <person name="Goodwin L."/>
            <person name="Pitluck S."/>
            <person name="LaButti K."/>
            <person name="Schmutz J."/>
            <person name="Larimer F."/>
            <person name="Land M."/>
            <person name="Hauser L."/>
            <person name="Kyrpides N."/>
            <person name="Mikhailova N."/>
            <person name="Dunfield P.F."/>
            <person name="Dedysh S.N."/>
            <person name="Liesack W."/>
            <person name="Saw J.H."/>
            <person name="Alam M."/>
            <person name="Chen Y."/>
            <person name="Murrell J.C."/>
            <person name="Richardson P."/>
        </authorList>
    </citation>
    <scope>NUCLEOTIDE SEQUENCE [LARGE SCALE GENOMIC DNA]</scope>
    <source>
        <strain evidence="10">ATCC 9039 / DSM 1715 / NCIMB 8712</strain>
    </source>
</reference>
<evidence type="ECO:0000256" key="6">
    <source>
        <dbReference type="ARBA" id="ARBA00023125"/>
    </source>
</evidence>
<dbReference type="HAMAP" id="MF_01894">
    <property type="entry name" value="Smc_prok"/>
    <property type="match status" value="1"/>
</dbReference>
<comment type="subunit">
    <text evidence="7">Homodimer.</text>
</comment>
<organism evidence="9 10">
    <name type="scientific">Beijerinckia indica subsp. indica (strain ATCC 9039 / DSM 1715 / NCIMB 8712)</name>
    <dbReference type="NCBI Taxonomy" id="395963"/>
    <lineage>
        <taxon>Bacteria</taxon>
        <taxon>Pseudomonadati</taxon>
        <taxon>Pseudomonadota</taxon>
        <taxon>Alphaproteobacteria</taxon>
        <taxon>Hyphomicrobiales</taxon>
        <taxon>Beijerinckiaceae</taxon>
        <taxon>Beijerinckia</taxon>
    </lineage>
</organism>
<evidence type="ECO:0000259" key="8">
    <source>
        <dbReference type="Pfam" id="PF02463"/>
    </source>
</evidence>
<dbReference type="PANTHER" id="PTHR43977">
    <property type="entry name" value="STRUCTURAL MAINTENANCE OF CHROMOSOMES PROTEIN 3"/>
    <property type="match status" value="1"/>
</dbReference>
<dbReference type="EMBL" id="CP001016">
    <property type="protein sequence ID" value="ACB94395.1"/>
    <property type="molecule type" value="Genomic_DNA"/>
</dbReference>
<dbReference type="InterPro" id="IPR027417">
    <property type="entry name" value="P-loop_NTPase"/>
</dbReference>
<dbReference type="GO" id="GO:0030261">
    <property type="term" value="P:chromosome condensation"/>
    <property type="evidence" value="ECO:0007669"/>
    <property type="project" value="InterPro"/>
</dbReference>
<dbReference type="Gene3D" id="3.40.50.300">
    <property type="entry name" value="P-loop containing nucleotide triphosphate hydrolases"/>
    <property type="match status" value="2"/>
</dbReference>
<evidence type="ECO:0000256" key="7">
    <source>
        <dbReference type="HAMAP-Rule" id="MF_01894"/>
    </source>
</evidence>
<dbReference type="Pfam" id="PF02463">
    <property type="entry name" value="SMC_N"/>
    <property type="match status" value="1"/>
</dbReference>
<keyword evidence="4 7" id="KW-0067">ATP-binding</keyword>
<evidence type="ECO:0000256" key="1">
    <source>
        <dbReference type="ARBA" id="ARBA00004496"/>
    </source>
</evidence>
<dbReference type="SUPFAM" id="SSF52540">
    <property type="entry name" value="P-loop containing nucleoside triphosphate hydrolases"/>
    <property type="match status" value="1"/>
</dbReference>
<dbReference type="InterPro" id="IPR036277">
    <property type="entry name" value="SMC_hinge_sf"/>
</dbReference>
<dbReference type="FunFam" id="3.40.50.300:FF:000901">
    <property type="entry name" value="Chromosome partition protein Smc"/>
    <property type="match status" value="1"/>
</dbReference>
<dbReference type="KEGG" id="bid:Bind_0745"/>
<feature type="domain" description="RecF/RecN/SMC N-terminal" evidence="8">
    <location>
        <begin position="4"/>
        <end position="1133"/>
    </location>
</feature>
<dbReference type="GO" id="GO:0006260">
    <property type="term" value="P:DNA replication"/>
    <property type="evidence" value="ECO:0007669"/>
    <property type="project" value="UniProtKB-UniRule"/>
</dbReference>
<keyword evidence="6 7" id="KW-0238">DNA-binding</keyword>
<dbReference type="GO" id="GO:0003677">
    <property type="term" value="F:DNA binding"/>
    <property type="evidence" value="ECO:0007669"/>
    <property type="project" value="UniProtKB-UniRule"/>
</dbReference>
<keyword evidence="3 7" id="KW-0547">Nucleotide-binding</keyword>
<dbReference type="NCBIfam" id="TIGR02168">
    <property type="entry name" value="SMC_prok_B"/>
    <property type="match status" value="1"/>
</dbReference>
<dbReference type="OrthoDB" id="9808768at2"/>
<feature type="coiled-coil region" evidence="7">
    <location>
        <begin position="300"/>
        <end position="355"/>
    </location>
</feature>
<dbReference type="InterPro" id="IPR011890">
    <property type="entry name" value="SMC_prok"/>
</dbReference>
<dbReference type="PIRSF" id="PIRSF005719">
    <property type="entry name" value="SMC"/>
    <property type="match status" value="1"/>
</dbReference>
<accession>B2IGE6</accession>
<feature type="coiled-coil region" evidence="7">
    <location>
        <begin position="170"/>
        <end position="211"/>
    </location>
</feature>
<dbReference type="RefSeq" id="WP_012383752.1">
    <property type="nucleotide sequence ID" value="NC_010581.1"/>
</dbReference>
<feature type="coiled-coil region" evidence="7">
    <location>
        <begin position="635"/>
        <end position="676"/>
    </location>
</feature>
<evidence type="ECO:0000256" key="3">
    <source>
        <dbReference type="ARBA" id="ARBA00022741"/>
    </source>
</evidence>
<name>B2IGE6_BEII9</name>
<evidence type="ECO:0000256" key="5">
    <source>
        <dbReference type="ARBA" id="ARBA00023054"/>
    </source>
</evidence>
<dbReference type="GO" id="GO:0005737">
    <property type="term" value="C:cytoplasm"/>
    <property type="evidence" value="ECO:0007669"/>
    <property type="project" value="UniProtKB-SubCell"/>
</dbReference>
<dbReference type="SUPFAM" id="SSF75553">
    <property type="entry name" value="Smc hinge domain"/>
    <property type="match status" value="1"/>
</dbReference>
<dbReference type="CDD" id="cd03278">
    <property type="entry name" value="ABC_SMC_barmotin"/>
    <property type="match status" value="1"/>
</dbReference>
<dbReference type="InterPro" id="IPR003395">
    <property type="entry name" value="RecF/RecN/SMC_N"/>
</dbReference>
<reference evidence="9 10" key="2">
    <citation type="journal article" date="2010" name="J. Bacteriol.">
        <title>Complete genome sequence of Beijerinckia indica subsp. indica.</title>
        <authorList>
            <person name="Tamas I."/>
            <person name="Dedysh S.N."/>
            <person name="Liesack W."/>
            <person name="Stott M.B."/>
            <person name="Alam M."/>
            <person name="Murrell J.C."/>
            <person name="Dunfield P.F."/>
        </authorList>
    </citation>
    <scope>NUCLEOTIDE SEQUENCE [LARGE SCALE GENOMIC DNA]</scope>
    <source>
        <strain evidence="10">ATCC 9039 / DSM 1715 / NCIMB 8712</strain>
    </source>
</reference>
<evidence type="ECO:0000256" key="2">
    <source>
        <dbReference type="ARBA" id="ARBA00022490"/>
    </source>
</evidence>
<keyword evidence="10" id="KW-1185">Reference proteome</keyword>
<gene>
    <name evidence="7" type="primary">smc</name>
    <name evidence="9" type="ordered locus">Bind_0745</name>
</gene>
<proteinExistence type="inferred from homology"/>
<dbReference type="HOGENOM" id="CLU_001042_2_2_5"/>
<dbReference type="GO" id="GO:0007062">
    <property type="term" value="P:sister chromatid cohesion"/>
    <property type="evidence" value="ECO:0007669"/>
    <property type="project" value="InterPro"/>
</dbReference>
<feature type="binding site" evidence="7">
    <location>
        <begin position="32"/>
        <end position="39"/>
    </location>
    <ligand>
        <name>ATP</name>
        <dbReference type="ChEBI" id="CHEBI:30616"/>
    </ligand>
</feature>
<dbReference type="Proteomes" id="UP000001695">
    <property type="component" value="Chromosome"/>
</dbReference>
<evidence type="ECO:0000313" key="9">
    <source>
        <dbReference type="EMBL" id="ACB94395.1"/>
    </source>
</evidence>
<evidence type="ECO:0000313" key="10">
    <source>
        <dbReference type="Proteomes" id="UP000001695"/>
    </source>
</evidence>
<dbReference type="GO" id="GO:0005694">
    <property type="term" value="C:chromosome"/>
    <property type="evidence" value="ECO:0007669"/>
    <property type="project" value="InterPro"/>
</dbReference>
<dbReference type="GO" id="GO:0007059">
    <property type="term" value="P:chromosome segregation"/>
    <property type="evidence" value="ECO:0007669"/>
    <property type="project" value="UniProtKB-UniRule"/>
</dbReference>
<feature type="coiled-coil region" evidence="7">
    <location>
        <begin position="404"/>
        <end position="500"/>
    </location>
</feature>
<feature type="coiled-coil region" evidence="7">
    <location>
        <begin position="844"/>
        <end position="894"/>
    </location>
</feature>
<keyword evidence="2 7" id="KW-0963">Cytoplasm</keyword>
<dbReference type="GO" id="GO:0016887">
    <property type="term" value="F:ATP hydrolysis activity"/>
    <property type="evidence" value="ECO:0007669"/>
    <property type="project" value="InterPro"/>
</dbReference>
<dbReference type="eggNOG" id="COG1196">
    <property type="taxonomic scope" value="Bacteria"/>
</dbReference>
<dbReference type="AlphaFoldDB" id="B2IGE6"/>
<evidence type="ECO:0000256" key="4">
    <source>
        <dbReference type="ARBA" id="ARBA00022840"/>
    </source>
</evidence>
<comment type="similarity">
    <text evidence="7">Belongs to the SMC family.</text>
</comment>
<keyword evidence="5 7" id="KW-0175">Coiled coil</keyword>
<dbReference type="GO" id="GO:0005524">
    <property type="term" value="F:ATP binding"/>
    <property type="evidence" value="ECO:0007669"/>
    <property type="project" value="UniProtKB-UniRule"/>
</dbReference>
<comment type="subcellular location">
    <subcellularLocation>
        <location evidence="1 7">Cytoplasm</location>
    </subcellularLocation>
</comment>
<sequence length="1150" mass="125243">MKFTKLHISGFKTFVDATDFLIEPGLTGIVGPNGCGKSNLVEAMRWVMGENSFKAMRASGMDDVIFSGSGERPARDQAEVSLVLDNSDGSAPVAFQDCPAIEVTRCIERASGSVYRINGREVRAKDVQLLFADASTGAKSPALVRQGQIGELISAKPQARRRILEEAAGIAGLHSRRQEAETRLKAAEENLSRLDDVVRQIDSQAEGLKRQAKQAIRYRALAGEIERDEALLAFISYQQATQALSQAETGFETSRFALADQVGIQGETARQQGIAAHALPPLRETETAAAGALQQAIGRRNALEAEEKRSKLRRAELERRIAEMEGDLTRETALIEDAAAVLAKLEEEARQLAMLGDGAAEERETRNRLIEAEAILAQSEAALTEVQDLRAGMEARRTTLEAAVREEGRRLARLSAEIDKVTREWEELGGEAALGEETAALRRELEEAEAAFHAAETRQSQAEKAHGSAREADIQLRAPLAEAERKAQVLATEVATLTKLLASGTGGFWPAVTESISVTKGYEAALGAALGDDLEASTNPSAPAHWALSEAKGDPSLPPGVKPLSAYVEAPPALQRSLDQIGVVLRSEGAALRALLVPGQRLVSQEGDLWRWDGFVQAAEAPTPAARRLVEKNRLADLTKTAEAARQTADILREDVEAAQEALALAAEAEREARQQFKTMLAARDAVRQRQAAAETREAQTYARIQGLQDTKIRLAADQAETNARLERAEQDFAGLDIAADLHGRVETARLEAATRRAAMIETRTALNALLRERQTRGERQRALHDEQQSWQARAGGAAGQIAAFKTRLGEARAELAVLIEAPDTFQQRRKQIQDEIAVSEHVAKQATKDRVAAEKTLAEAEKAAHAALEALGAARAEQARAETRLEAARARCETVLHMIAQDLDCPVEALPVRAGLEPGVEPPAPSVVEKRLETAKREREKLGAVNLRADLELNAIEQSRQSLDEERSDLSGAIQQLHEAIANLNKEGRERLKAAFDRVQTHFKDLFTTLFDGGWAELQLIEAADPLEAGLEILARPPGKKPQVMTLLSGGEQALTALSLIFAIFLTNPAPICVLDEVDAPLDDANVERFCNLLDHMSRKTETRFITITHNPITMARMNRLFGVTMVERGVSQLVSVNLEEAERFLETA</sequence>
<comment type="function">
    <text evidence="7">Required for chromosome condensation and partitioning.</text>
</comment>
<dbReference type="InterPro" id="IPR024704">
    <property type="entry name" value="SMC"/>
</dbReference>
<protein>
    <recommendedName>
        <fullName evidence="7">Chromosome partition protein Smc</fullName>
    </recommendedName>
</protein>